<evidence type="ECO:0000256" key="3">
    <source>
        <dbReference type="ARBA" id="ARBA00022574"/>
    </source>
</evidence>
<dbReference type="AlphaFoldDB" id="A0A8H4VG66"/>
<dbReference type="GO" id="GO:0034388">
    <property type="term" value="C:Pwp2p-containing subcomplex of 90S preribosome"/>
    <property type="evidence" value="ECO:0007669"/>
    <property type="project" value="TreeGrafter"/>
</dbReference>
<comment type="subcellular location">
    <subcellularLocation>
        <location evidence="1">Nucleus</location>
        <location evidence="1">Nucleolus</location>
    </subcellularLocation>
</comment>
<dbReference type="InterPro" id="IPR045161">
    <property type="entry name" value="Utp18"/>
</dbReference>
<feature type="compositionally biased region" description="Acidic residues" evidence="8">
    <location>
        <begin position="193"/>
        <end position="206"/>
    </location>
</feature>
<reference evidence="9 10" key="1">
    <citation type="journal article" date="2020" name="G3 (Bethesda)">
        <title>Genetic Underpinnings of Host Manipulation by Ophiocordyceps as Revealed by Comparative Transcriptomics.</title>
        <authorList>
            <person name="Will I."/>
            <person name="Das B."/>
            <person name="Trinh T."/>
            <person name="Brachmann A."/>
            <person name="Ohm R.A."/>
            <person name="de Bekker C."/>
        </authorList>
    </citation>
    <scope>NUCLEOTIDE SEQUENCE [LARGE SCALE GENOMIC DNA]</scope>
    <source>
        <strain evidence="9 10">EC05</strain>
    </source>
</reference>
<sequence length="580" mass="64294">MATTRKRKGFSPEDSDSESSSASEDNGPRAAGDKDSEEEELERLVLGNKKSFRENLFTNRDLLNDSNLYDEIKISGVAETGDLEDVADRDLFMIDTGGTTVAKTAPAVPNRDEDEAAWEDSDDERLTISLASVRQNRQLRVSEADDLISGTEYSLRLRLQYQRLHPPPAWASRRDELRRRRRASSRSSSDASTGDDDDDDGSGDDDVSARPLDIFLRDINRLAGREDNVPSKRWMLRPETIGIERLREIPDRHARSVQSLCFHPEYPVLLSASASSVLFLHHVAPESEPPNPRLTSVRAAGVDIRNAEFLLPRGDAIFFAGRRRFFHHWDLPSGVVRKTDKMLGHQLEHRTMENFRLSPCGRYMAIVASAKKGGGIVNLIGTATMQWIAAARLQSTDGVADFAWWRTGDGLTVLGRDGFVGEYCVESRDFIAVWHDDGCVGATVVALGGRGGPDSLGCDRWIAVGSGTGITNVYDRNQLIVSGAGAVTVRERPTPKRVLEQLVTAVSILTFSPDGQLLAFGSLKKDSLRLVHLPSCTVYRNWPTQQTPLGRITAVAFNRESDLLAVGNDKGKIRLWKIRR</sequence>
<proteinExistence type="inferred from homology"/>
<keyword evidence="4" id="KW-0677">Repeat</keyword>
<dbReference type="PANTHER" id="PTHR18359:SF0">
    <property type="entry name" value="U3 SMALL NUCLEOLAR RNA-ASSOCIATED PROTEIN 18 HOMOLOG"/>
    <property type="match status" value="1"/>
</dbReference>
<feature type="region of interest" description="Disordered" evidence="8">
    <location>
        <begin position="1"/>
        <end position="42"/>
    </location>
</feature>
<evidence type="ECO:0000256" key="7">
    <source>
        <dbReference type="PROSITE-ProRule" id="PRU00221"/>
    </source>
</evidence>
<dbReference type="Pfam" id="PF00400">
    <property type="entry name" value="WD40"/>
    <property type="match status" value="1"/>
</dbReference>
<evidence type="ECO:0000313" key="10">
    <source>
        <dbReference type="Proteomes" id="UP000562929"/>
    </source>
</evidence>
<dbReference type="InterPro" id="IPR001680">
    <property type="entry name" value="WD40_rpt"/>
</dbReference>
<evidence type="ECO:0000256" key="8">
    <source>
        <dbReference type="SAM" id="MobiDB-lite"/>
    </source>
</evidence>
<name>A0A8H4VG66_9HYPO</name>
<dbReference type="Proteomes" id="UP000562929">
    <property type="component" value="Unassembled WGS sequence"/>
</dbReference>
<keyword evidence="5" id="KW-0539">Nucleus</keyword>
<dbReference type="InterPro" id="IPR015943">
    <property type="entry name" value="WD40/YVTN_repeat-like_dom_sf"/>
</dbReference>
<keyword evidence="9" id="KW-0687">Ribonucleoprotein</keyword>
<dbReference type="InterPro" id="IPR036322">
    <property type="entry name" value="WD40_repeat_dom_sf"/>
</dbReference>
<dbReference type="SUPFAM" id="SSF50978">
    <property type="entry name" value="WD40 repeat-like"/>
    <property type="match status" value="1"/>
</dbReference>
<dbReference type="Gene3D" id="2.130.10.10">
    <property type="entry name" value="YVTN repeat-like/Quinoprotein amine dehydrogenase"/>
    <property type="match status" value="1"/>
</dbReference>
<keyword evidence="10" id="KW-1185">Reference proteome</keyword>
<dbReference type="PROSITE" id="PS50294">
    <property type="entry name" value="WD_REPEATS_REGION"/>
    <property type="match status" value="1"/>
</dbReference>
<feature type="repeat" description="WD" evidence="7">
    <location>
        <begin position="552"/>
        <end position="580"/>
    </location>
</feature>
<accession>A0A8H4VG66</accession>
<dbReference type="OrthoDB" id="1935146at2759"/>
<evidence type="ECO:0000313" key="9">
    <source>
        <dbReference type="EMBL" id="KAF4594734.1"/>
    </source>
</evidence>
<evidence type="ECO:0000256" key="5">
    <source>
        <dbReference type="ARBA" id="ARBA00023242"/>
    </source>
</evidence>
<dbReference type="PANTHER" id="PTHR18359">
    <property type="entry name" value="WD-REPEAT PROTEIN-RELATED"/>
    <property type="match status" value="1"/>
</dbReference>
<dbReference type="GO" id="GO:0032040">
    <property type="term" value="C:small-subunit processome"/>
    <property type="evidence" value="ECO:0007669"/>
    <property type="project" value="TreeGrafter"/>
</dbReference>
<keyword evidence="2" id="KW-0698">rRNA processing</keyword>
<gene>
    <name evidence="9" type="ORF">GQ602_000347</name>
</gene>
<dbReference type="FunFam" id="2.130.10.10:FF:000549">
    <property type="entry name" value="Small nucleolar ribonucleoprotein complex subunit"/>
    <property type="match status" value="1"/>
</dbReference>
<dbReference type="SMART" id="SM00320">
    <property type="entry name" value="WD40"/>
    <property type="match status" value="3"/>
</dbReference>
<evidence type="ECO:0000256" key="4">
    <source>
        <dbReference type="ARBA" id="ARBA00022737"/>
    </source>
</evidence>
<organism evidence="9 10">
    <name type="scientific">Ophiocordyceps camponoti-floridani</name>
    <dbReference type="NCBI Taxonomy" id="2030778"/>
    <lineage>
        <taxon>Eukaryota</taxon>
        <taxon>Fungi</taxon>
        <taxon>Dikarya</taxon>
        <taxon>Ascomycota</taxon>
        <taxon>Pezizomycotina</taxon>
        <taxon>Sordariomycetes</taxon>
        <taxon>Hypocreomycetidae</taxon>
        <taxon>Hypocreales</taxon>
        <taxon>Ophiocordycipitaceae</taxon>
        <taxon>Ophiocordyceps</taxon>
    </lineage>
</organism>
<dbReference type="GO" id="GO:0006364">
    <property type="term" value="P:rRNA processing"/>
    <property type="evidence" value="ECO:0007669"/>
    <property type="project" value="UniProtKB-KW"/>
</dbReference>
<dbReference type="EMBL" id="JAACLJ010000001">
    <property type="protein sequence ID" value="KAF4594734.1"/>
    <property type="molecule type" value="Genomic_DNA"/>
</dbReference>
<feature type="region of interest" description="Disordered" evidence="8">
    <location>
        <begin position="170"/>
        <end position="209"/>
    </location>
</feature>
<protein>
    <submittedName>
        <fullName evidence="9">Small nucleolar ribonucleoprotein complex subunit</fullName>
    </submittedName>
</protein>
<keyword evidence="3 7" id="KW-0853">WD repeat</keyword>
<comment type="caution">
    <text evidence="9">The sequence shown here is derived from an EMBL/GenBank/DDBJ whole genome shotgun (WGS) entry which is preliminary data.</text>
</comment>
<evidence type="ECO:0000256" key="2">
    <source>
        <dbReference type="ARBA" id="ARBA00022552"/>
    </source>
</evidence>
<evidence type="ECO:0000256" key="1">
    <source>
        <dbReference type="ARBA" id="ARBA00004604"/>
    </source>
</evidence>
<dbReference type="PROSITE" id="PS50082">
    <property type="entry name" value="WD_REPEATS_2"/>
    <property type="match status" value="1"/>
</dbReference>
<evidence type="ECO:0000256" key="6">
    <source>
        <dbReference type="ARBA" id="ARBA00025767"/>
    </source>
</evidence>
<comment type="similarity">
    <text evidence="6">Belongs to the WD repeat UTP18 family.</text>
</comment>